<feature type="region of interest" description="Disordered" evidence="6">
    <location>
        <begin position="127"/>
        <end position="151"/>
    </location>
</feature>
<dbReference type="InterPro" id="IPR000933">
    <property type="entry name" value="Glyco_hydro_29"/>
</dbReference>
<keyword evidence="9" id="KW-1185">Reference proteome</keyword>
<feature type="compositionally biased region" description="Basic and acidic residues" evidence="6">
    <location>
        <begin position="128"/>
        <end position="142"/>
    </location>
</feature>
<keyword evidence="5" id="KW-0326">Glycosidase</keyword>
<reference evidence="8 9" key="1">
    <citation type="submission" date="2017-09" db="EMBL/GenBank/DDBJ databases">
        <authorList>
            <person name="Ehlers B."/>
            <person name="Leendertz F.H."/>
        </authorList>
    </citation>
    <scope>NUCLEOTIDE SEQUENCE [LARGE SCALE GENOMIC DNA]</scope>
    <source>
        <strain evidence="8 9">CGMCC 1.05381</strain>
    </source>
</reference>
<gene>
    <name evidence="8" type="ORF">SAMN06296378_0884</name>
</gene>
<evidence type="ECO:0000313" key="8">
    <source>
        <dbReference type="EMBL" id="SOE59122.1"/>
    </source>
</evidence>
<accession>A0A2C8Z5R1</accession>
<dbReference type="EC" id="3.2.1.51" evidence="2"/>
<dbReference type="Gene3D" id="3.20.20.80">
    <property type="entry name" value="Glycosidases"/>
    <property type="match status" value="1"/>
</dbReference>
<keyword evidence="4" id="KW-0378">Hydrolase</keyword>
<dbReference type="OrthoDB" id="5526311at2"/>
<dbReference type="GO" id="GO:0004560">
    <property type="term" value="F:alpha-L-fucosidase activity"/>
    <property type="evidence" value="ECO:0007669"/>
    <property type="project" value="InterPro"/>
</dbReference>
<sequence length="440" mass="48934">MAVDSVPRAHAPNASGMAGPPDGPRRLDVNYGIFVHYVPGLSVDGFGKPASLDELCSLFDLEGFVADVVAFGVEYVRFTAWHQGMFPLYPSDVMTHWRGERSSSSRDIIGELIEALSKEGIATQLYTHPRDGHDMDRRDQERTGWGATAPIGNPDPDPRSFVFSRWNDFITEAYAELVDRYGSRVQSIYWDEGSERADSTWVVDYERLRQTILSRAEHLVIQQNFYGNLYSADVADHEYYRWGDFAESTLDHWPAYRTQSVSTVLGSIWWAGRATQFEIGFSPEDLLGYLAIQTAVNITGGGLAIAAGPLVGGGWEPGVREALIELGRRLKPIRKSIVGARPSSRWPAPDRSTATSLDWVVATENDEATYVHVLRRPTSGRVLLPRRASDDIPRSALCVRSGAEVGVSVTESALGLTMRMESWDEHHTVIELRYPGEGEQ</sequence>
<evidence type="ECO:0000313" key="9">
    <source>
        <dbReference type="Proteomes" id="UP000219440"/>
    </source>
</evidence>
<evidence type="ECO:0000259" key="7">
    <source>
        <dbReference type="Pfam" id="PF01120"/>
    </source>
</evidence>
<evidence type="ECO:0000256" key="1">
    <source>
        <dbReference type="ARBA" id="ARBA00007951"/>
    </source>
</evidence>
<name>A0A2C8Z5R1_9MICO</name>
<organism evidence="8 9">
    <name type="scientific">Salinibacterium xinjiangense</name>
    <dbReference type="NCBI Taxonomy" id="386302"/>
    <lineage>
        <taxon>Bacteria</taxon>
        <taxon>Bacillati</taxon>
        <taxon>Actinomycetota</taxon>
        <taxon>Actinomycetes</taxon>
        <taxon>Micrococcales</taxon>
        <taxon>Microbacteriaceae</taxon>
        <taxon>Salinibacterium</taxon>
    </lineage>
</organism>
<keyword evidence="3" id="KW-0732">Signal</keyword>
<comment type="similarity">
    <text evidence="1">Belongs to the glycosyl hydrolase 29 family.</text>
</comment>
<dbReference type="SUPFAM" id="SSF51445">
    <property type="entry name" value="(Trans)glycosidases"/>
    <property type="match status" value="1"/>
</dbReference>
<evidence type="ECO:0000256" key="4">
    <source>
        <dbReference type="ARBA" id="ARBA00022801"/>
    </source>
</evidence>
<dbReference type="EMBL" id="OCST01000002">
    <property type="protein sequence ID" value="SOE59122.1"/>
    <property type="molecule type" value="Genomic_DNA"/>
</dbReference>
<dbReference type="PANTHER" id="PTHR10030">
    <property type="entry name" value="ALPHA-L-FUCOSIDASE"/>
    <property type="match status" value="1"/>
</dbReference>
<dbReference type="AlphaFoldDB" id="A0A2C8Z5R1"/>
<dbReference type="GO" id="GO:0016139">
    <property type="term" value="P:glycoside catabolic process"/>
    <property type="evidence" value="ECO:0007669"/>
    <property type="project" value="TreeGrafter"/>
</dbReference>
<feature type="domain" description="Glycoside hydrolase family 29 N-terminal" evidence="7">
    <location>
        <begin position="57"/>
        <end position="327"/>
    </location>
</feature>
<dbReference type="InterPro" id="IPR057739">
    <property type="entry name" value="Glyco_hydro_29_N"/>
</dbReference>
<dbReference type="Proteomes" id="UP000219440">
    <property type="component" value="Unassembled WGS sequence"/>
</dbReference>
<dbReference type="InterPro" id="IPR017853">
    <property type="entry name" value="GH"/>
</dbReference>
<dbReference type="GO" id="GO:0005764">
    <property type="term" value="C:lysosome"/>
    <property type="evidence" value="ECO:0007669"/>
    <property type="project" value="TreeGrafter"/>
</dbReference>
<evidence type="ECO:0000256" key="3">
    <source>
        <dbReference type="ARBA" id="ARBA00022729"/>
    </source>
</evidence>
<evidence type="ECO:0000256" key="5">
    <source>
        <dbReference type="ARBA" id="ARBA00023295"/>
    </source>
</evidence>
<evidence type="ECO:0000256" key="6">
    <source>
        <dbReference type="SAM" id="MobiDB-lite"/>
    </source>
</evidence>
<dbReference type="GO" id="GO:0006004">
    <property type="term" value="P:fucose metabolic process"/>
    <property type="evidence" value="ECO:0007669"/>
    <property type="project" value="TreeGrafter"/>
</dbReference>
<dbReference type="PANTHER" id="PTHR10030:SF37">
    <property type="entry name" value="ALPHA-L-FUCOSIDASE-RELATED"/>
    <property type="match status" value="1"/>
</dbReference>
<feature type="region of interest" description="Disordered" evidence="6">
    <location>
        <begin position="1"/>
        <end position="23"/>
    </location>
</feature>
<proteinExistence type="inferred from homology"/>
<evidence type="ECO:0000256" key="2">
    <source>
        <dbReference type="ARBA" id="ARBA00012662"/>
    </source>
</evidence>
<protein>
    <recommendedName>
        <fullName evidence="2">alpha-L-fucosidase</fullName>
        <ecNumber evidence="2">3.2.1.51</ecNumber>
    </recommendedName>
</protein>
<dbReference type="Pfam" id="PF01120">
    <property type="entry name" value="Alpha_L_fucos"/>
    <property type="match status" value="1"/>
</dbReference>